<evidence type="ECO:0000313" key="16">
    <source>
        <dbReference type="Proteomes" id="UP001193748"/>
    </source>
</evidence>
<evidence type="ECO:0000256" key="3">
    <source>
        <dbReference type="ARBA" id="ARBA00022475"/>
    </source>
</evidence>
<keyword evidence="4" id="KW-0762">Sugar transport</keyword>
<evidence type="ECO:0000259" key="14">
    <source>
        <dbReference type="PROSITE" id="PS51103"/>
    </source>
</evidence>
<evidence type="ECO:0000256" key="2">
    <source>
        <dbReference type="ARBA" id="ARBA00022448"/>
    </source>
</evidence>
<dbReference type="GO" id="GO:0009401">
    <property type="term" value="P:phosphoenolpyruvate-dependent sugar phosphotransferase system"/>
    <property type="evidence" value="ECO:0007669"/>
    <property type="project" value="UniProtKB-KW"/>
</dbReference>
<dbReference type="GO" id="GO:0015771">
    <property type="term" value="P:trehalose transport"/>
    <property type="evidence" value="ECO:0007669"/>
    <property type="project" value="TreeGrafter"/>
</dbReference>
<evidence type="ECO:0000256" key="6">
    <source>
        <dbReference type="ARBA" id="ARBA00022683"/>
    </source>
</evidence>
<dbReference type="PROSITE" id="PS51103">
    <property type="entry name" value="PTS_EIIC_TYPE_1"/>
    <property type="match status" value="1"/>
</dbReference>
<dbReference type="PANTHER" id="PTHR30175:SF7">
    <property type="entry name" value="NEGATIVE REGULATOR OF SACY ACTIVITY"/>
    <property type="match status" value="1"/>
</dbReference>
<sequence>MGKQERYLKISEEIIQNIGGKDNIQGVAHCATRLRIVLDDNSEAKMDKLDNIELVKGVFIVGDQLQIIFGAGLVTEVYEVFSKLVGIENMSLSDVKSKSAQKLNPLQRGIKSLSDVFIDIMPGILAAALLMGLSGLLGQAGLFGEKSIIQMYPALSGVNRFVSIVSSSVFSILPLIVVYSATRRYGGKPVLGLVIGAVMLNSNLADAYEAAKGAVNPDIINVIGLNIKLVGFQGGIIIALMMGFVVAKLDTFFDRKVHNSVKLLVSPMLTVFVASFLLFTIIGPVGRALASGVTIGLLWITQNFGIFGYMFFAGVQQIIVITGIHHILGAIESQLLADTGTNFLNPLMSVAVASQGGAVLGYSSLHWKDIKIRDLAIPAFTSTLFGISEPAIFGVNLRNKFPLVAGCLGAAIAGGYVYMSKLVSIGFGTTGIPGFAIASSANSGYVNYIIAHGIAIVCGALFTILYGKIISKGKVSK</sequence>
<dbReference type="GO" id="GO:0016301">
    <property type="term" value="F:kinase activity"/>
    <property type="evidence" value="ECO:0007669"/>
    <property type="project" value="UniProtKB-KW"/>
</dbReference>
<feature type="transmembrane region" description="Helical" evidence="12">
    <location>
        <begin position="448"/>
        <end position="467"/>
    </location>
</feature>
<protein>
    <submittedName>
        <fullName evidence="15">PTS system sucrose-specific IIC component</fullName>
    </submittedName>
</protein>
<dbReference type="Pfam" id="PF02378">
    <property type="entry name" value="PTS_EIIC"/>
    <property type="match status" value="1"/>
</dbReference>
<accession>A0AAX0B862</accession>
<dbReference type="Gene3D" id="3.30.1360.60">
    <property type="entry name" value="Glucose permease domain IIB"/>
    <property type="match status" value="1"/>
</dbReference>
<keyword evidence="2" id="KW-0813">Transport</keyword>
<dbReference type="SUPFAM" id="SSF55604">
    <property type="entry name" value="Glucose permease domain IIB"/>
    <property type="match status" value="1"/>
</dbReference>
<feature type="active site" description="Phosphocysteine intermediate; for EIIB activity" evidence="11">
    <location>
        <position position="30"/>
    </location>
</feature>
<evidence type="ECO:0000256" key="7">
    <source>
        <dbReference type="ARBA" id="ARBA00022692"/>
    </source>
</evidence>
<dbReference type="PROSITE" id="PS01035">
    <property type="entry name" value="PTS_EIIB_TYPE_1_CYS"/>
    <property type="match status" value="1"/>
</dbReference>
<evidence type="ECO:0000256" key="1">
    <source>
        <dbReference type="ARBA" id="ARBA00004651"/>
    </source>
</evidence>
<dbReference type="RefSeq" id="WP_077842393.1">
    <property type="nucleotide sequence ID" value="NZ_CP107022.1"/>
</dbReference>
<evidence type="ECO:0000256" key="5">
    <source>
        <dbReference type="ARBA" id="ARBA00022679"/>
    </source>
</evidence>
<dbReference type="InterPro" id="IPR013013">
    <property type="entry name" value="PTS_EIIC_1"/>
</dbReference>
<keyword evidence="8" id="KW-0418">Kinase</keyword>
<feature type="domain" description="PTS EIIB type-1" evidence="13">
    <location>
        <begin position="8"/>
        <end position="91"/>
    </location>
</feature>
<dbReference type="AlphaFoldDB" id="A0AAX0B862"/>
<dbReference type="Proteomes" id="UP001193748">
    <property type="component" value="Unassembled WGS sequence"/>
</dbReference>
<evidence type="ECO:0000256" key="10">
    <source>
        <dbReference type="ARBA" id="ARBA00023136"/>
    </source>
</evidence>
<dbReference type="GO" id="GO:0008982">
    <property type="term" value="F:protein-N(PI)-phosphohistidine-sugar phosphotransferase activity"/>
    <property type="evidence" value="ECO:0007669"/>
    <property type="project" value="InterPro"/>
</dbReference>
<keyword evidence="5" id="KW-0808">Transferase</keyword>
<dbReference type="InterPro" id="IPR050558">
    <property type="entry name" value="PTS_Sugar-Specific_Components"/>
</dbReference>
<feature type="transmembrane region" description="Helical" evidence="12">
    <location>
        <begin position="401"/>
        <end position="418"/>
    </location>
</feature>
<feature type="domain" description="PTS EIIC type-1" evidence="14">
    <location>
        <begin position="111"/>
        <end position="477"/>
    </location>
</feature>
<feature type="transmembrane region" description="Helical" evidence="12">
    <location>
        <begin position="230"/>
        <end position="249"/>
    </location>
</feature>
<evidence type="ECO:0000256" key="8">
    <source>
        <dbReference type="ARBA" id="ARBA00022777"/>
    </source>
</evidence>
<evidence type="ECO:0000259" key="13">
    <source>
        <dbReference type="PROSITE" id="PS51098"/>
    </source>
</evidence>
<feature type="transmembrane region" description="Helical" evidence="12">
    <location>
        <begin position="116"/>
        <end position="137"/>
    </location>
</feature>
<evidence type="ECO:0000313" key="15">
    <source>
        <dbReference type="EMBL" id="NRT91331.1"/>
    </source>
</evidence>
<dbReference type="InterPro" id="IPR036878">
    <property type="entry name" value="Glu_permease_IIB"/>
</dbReference>
<comment type="caution">
    <text evidence="15">The sequence shown here is derived from an EMBL/GenBank/DDBJ whole genome shotgun (WGS) entry which is preliminary data.</text>
</comment>
<gene>
    <name evidence="15" type="ORF">B0H41_005010</name>
</gene>
<dbReference type="GO" id="GO:0005886">
    <property type="term" value="C:plasma membrane"/>
    <property type="evidence" value="ECO:0007669"/>
    <property type="project" value="UniProtKB-SubCell"/>
</dbReference>
<dbReference type="InterPro" id="IPR003352">
    <property type="entry name" value="PTS_EIIC"/>
</dbReference>
<dbReference type="EMBL" id="JABSWW010000001">
    <property type="protein sequence ID" value="NRT91331.1"/>
    <property type="molecule type" value="Genomic_DNA"/>
</dbReference>
<dbReference type="PROSITE" id="PS51098">
    <property type="entry name" value="PTS_EIIB_TYPE_1"/>
    <property type="match status" value="1"/>
</dbReference>
<evidence type="ECO:0000256" key="4">
    <source>
        <dbReference type="ARBA" id="ARBA00022597"/>
    </source>
</evidence>
<evidence type="ECO:0000256" key="9">
    <source>
        <dbReference type="ARBA" id="ARBA00022989"/>
    </source>
</evidence>
<comment type="subcellular location">
    <subcellularLocation>
        <location evidence="1">Cell membrane</location>
        <topology evidence="1">Multi-pass membrane protein</topology>
    </subcellularLocation>
</comment>
<keyword evidence="6" id="KW-0598">Phosphotransferase system</keyword>
<keyword evidence="3" id="KW-1003">Cell membrane</keyword>
<reference evidence="15" key="1">
    <citation type="submission" date="2020-05" db="EMBL/GenBank/DDBJ databases">
        <authorList>
            <person name="Brown S."/>
            <person name="Huntemann M."/>
            <person name="Clum A."/>
            <person name="Spunde A."/>
            <person name="Palaniappan K."/>
            <person name="Ritter S."/>
            <person name="Mikhailova N."/>
            <person name="Chen I.-M."/>
            <person name="Stamatis D."/>
            <person name="Reddy T."/>
            <person name="O'Malley R."/>
            <person name="Daum C."/>
            <person name="Shapiro N."/>
            <person name="Ivanova N."/>
            <person name="Kyrpides N."/>
            <person name="Woyke T."/>
        </authorList>
    </citation>
    <scope>NUCLEOTIDE SEQUENCE</scope>
    <source>
        <strain evidence="15">DJ080</strain>
    </source>
</reference>
<keyword evidence="7 12" id="KW-0812">Transmembrane</keyword>
<name>A0AAX0B862_CLOBE</name>
<dbReference type="InterPro" id="IPR001996">
    <property type="entry name" value="PTS_IIB_1"/>
</dbReference>
<dbReference type="NCBIfam" id="TIGR00826">
    <property type="entry name" value="EIIB_glc"/>
    <property type="match status" value="1"/>
</dbReference>
<feature type="transmembrane region" description="Helical" evidence="12">
    <location>
        <begin position="343"/>
        <end position="363"/>
    </location>
</feature>
<feature type="transmembrane region" description="Helical" evidence="12">
    <location>
        <begin position="261"/>
        <end position="282"/>
    </location>
</feature>
<feature type="transmembrane region" description="Helical" evidence="12">
    <location>
        <begin position="157"/>
        <end position="178"/>
    </location>
</feature>
<dbReference type="InterPro" id="IPR018113">
    <property type="entry name" value="PTrfase_EIIB_Cys"/>
</dbReference>
<evidence type="ECO:0000256" key="12">
    <source>
        <dbReference type="SAM" id="Phobius"/>
    </source>
</evidence>
<dbReference type="CDD" id="cd00212">
    <property type="entry name" value="PTS_IIB_glc"/>
    <property type="match status" value="1"/>
</dbReference>
<organism evidence="15 16">
    <name type="scientific">Clostridium beijerinckii</name>
    <name type="common">Clostridium MP</name>
    <dbReference type="NCBI Taxonomy" id="1520"/>
    <lineage>
        <taxon>Bacteria</taxon>
        <taxon>Bacillati</taxon>
        <taxon>Bacillota</taxon>
        <taxon>Clostridia</taxon>
        <taxon>Eubacteriales</taxon>
        <taxon>Clostridiaceae</taxon>
        <taxon>Clostridium</taxon>
    </lineage>
</organism>
<dbReference type="PANTHER" id="PTHR30175">
    <property type="entry name" value="PHOSPHOTRANSFERASE SYSTEM TRANSPORT PROTEIN"/>
    <property type="match status" value="1"/>
</dbReference>
<evidence type="ECO:0000256" key="11">
    <source>
        <dbReference type="PROSITE-ProRule" id="PRU00421"/>
    </source>
</evidence>
<keyword evidence="10 12" id="KW-0472">Membrane</keyword>
<dbReference type="Pfam" id="PF00367">
    <property type="entry name" value="PTS_EIIB"/>
    <property type="match status" value="1"/>
</dbReference>
<dbReference type="GO" id="GO:0090589">
    <property type="term" value="F:protein-phosphocysteine-trehalose phosphotransferase system transporter activity"/>
    <property type="evidence" value="ECO:0007669"/>
    <property type="project" value="TreeGrafter"/>
</dbReference>
<keyword evidence="9 12" id="KW-1133">Transmembrane helix</keyword>
<proteinExistence type="predicted"/>
<reference evidence="15" key="2">
    <citation type="journal article" date="2022" name="Nat. Biotechnol.">
        <title>Carbon-negative production of acetone and isopropanol by gas fermentation at industrial pilot scale.</title>
        <authorList>
            <person name="Liew F.E."/>
            <person name="Nogle R."/>
            <person name="Abdalla T."/>
            <person name="Rasor B.J."/>
            <person name="Canter C."/>
            <person name="Jensen R.O."/>
            <person name="Wang L."/>
            <person name="Strutz J."/>
            <person name="Chirania P."/>
            <person name="De Tissera S."/>
            <person name="Mueller A.P."/>
            <person name="Ruan Z."/>
            <person name="Gao A."/>
            <person name="Tran L."/>
            <person name="Engle N.L."/>
            <person name="Bromley J.C."/>
            <person name="Daniell J."/>
            <person name="Conrado R."/>
            <person name="Tschaplinski T.J."/>
            <person name="Giannone R.J."/>
            <person name="Hettich R.L."/>
            <person name="Karim A.S."/>
            <person name="Simpson S.D."/>
            <person name="Brown S.D."/>
            <person name="Leang C."/>
            <person name="Jewett M.C."/>
            <person name="Kopke M."/>
        </authorList>
    </citation>
    <scope>NUCLEOTIDE SEQUENCE</scope>
    <source>
        <strain evidence="15">DJ080</strain>
    </source>
</reference>